<dbReference type="SUPFAM" id="SSF63411">
    <property type="entry name" value="LuxS/MPP-like metallohydrolase"/>
    <property type="match status" value="4"/>
</dbReference>
<keyword evidence="6" id="KW-1185">Reference proteome</keyword>
<dbReference type="Pfam" id="PF00675">
    <property type="entry name" value="Peptidase_M16"/>
    <property type="match status" value="2"/>
</dbReference>
<dbReference type="GO" id="GO:0046872">
    <property type="term" value="F:metal ion binding"/>
    <property type="evidence" value="ECO:0007669"/>
    <property type="project" value="InterPro"/>
</dbReference>
<dbReference type="PANTHER" id="PTHR11851:SF49">
    <property type="entry name" value="MITOCHONDRIAL-PROCESSING PEPTIDASE SUBUNIT ALPHA"/>
    <property type="match status" value="1"/>
</dbReference>
<dbReference type="PANTHER" id="PTHR11851">
    <property type="entry name" value="METALLOPROTEASE"/>
    <property type="match status" value="1"/>
</dbReference>
<keyword evidence="2" id="KW-0645">Protease</keyword>
<proteinExistence type="inferred from homology"/>
<dbReference type="EMBL" id="VCAO01000002">
    <property type="protein sequence ID" value="TMM48738.1"/>
    <property type="molecule type" value="Genomic_DNA"/>
</dbReference>
<evidence type="ECO:0000256" key="1">
    <source>
        <dbReference type="ARBA" id="ARBA00007261"/>
    </source>
</evidence>
<dbReference type="Proteomes" id="UP000309668">
    <property type="component" value="Unassembled WGS sequence"/>
</dbReference>
<comment type="similarity">
    <text evidence="1">Belongs to the peptidase M16 family.</text>
</comment>
<feature type="domain" description="Peptidase M16 N-terminal" evidence="3">
    <location>
        <begin position="86"/>
        <end position="209"/>
    </location>
</feature>
<evidence type="ECO:0000256" key="2">
    <source>
        <dbReference type="ARBA" id="ARBA00023049"/>
    </source>
</evidence>
<dbReference type="OrthoDB" id="9811314at2"/>
<accession>A0A5S3P686</accession>
<keyword evidence="2" id="KW-0482">Metalloprotease</keyword>
<dbReference type="Pfam" id="PF05193">
    <property type="entry name" value="Peptidase_M16_C"/>
    <property type="match status" value="2"/>
</dbReference>
<dbReference type="InterPro" id="IPR007863">
    <property type="entry name" value="Peptidase_M16_C"/>
</dbReference>
<dbReference type="InterPro" id="IPR011249">
    <property type="entry name" value="Metalloenz_LuxS/M16"/>
</dbReference>
<name>A0A5S3P686_9SPHN</name>
<evidence type="ECO:0000313" key="5">
    <source>
        <dbReference type="EMBL" id="TMM48738.1"/>
    </source>
</evidence>
<organism evidence="5 6">
    <name type="scientific">Qipengyuania marisflavi</name>
    <dbReference type="NCBI Taxonomy" id="2486356"/>
    <lineage>
        <taxon>Bacteria</taxon>
        <taxon>Pseudomonadati</taxon>
        <taxon>Pseudomonadota</taxon>
        <taxon>Alphaproteobacteria</taxon>
        <taxon>Sphingomonadales</taxon>
        <taxon>Erythrobacteraceae</taxon>
        <taxon>Qipengyuania</taxon>
    </lineage>
</organism>
<comment type="caution">
    <text evidence="5">The sequence shown here is derived from an EMBL/GenBank/DDBJ whole genome shotgun (WGS) entry which is preliminary data.</text>
</comment>
<feature type="domain" description="Peptidase M16 C-terminal" evidence="4">
    <location>
        <begin position="243"/>
        <end position="416"/>
    </location>
</feature>
<evidence type="ECO:0000259" key="3">
    <source>
        <dbReference type="Pfam" id="PF00675"/>
    </source>
</evidence>
<keyword evidence="2" id="KW-0378">Hydrolase</keyword>
<evidence type="ECO:0000313" key="6">
    <source>
        <dbReference type="Proteomes" id="UP000309668"/>
    </source>
</evidence>
<dbReference type="InterPro" id="IPR050361">
    <property type="entry name" value="MPP/UQCRC_Complex"/>
</dbReference>
<dbReference type="GO" id="GO:0008237">
    <property type="term" value="F:metallopeptidase activity"/>
    <property type="evidence" value="ECO:0007669"/>
    <property type="project" value="UniProtKB-KW"/>
</dbReference>
<dbReference type="AlphaFoldDB" id="A0A5S3P686"/>
<feature type="domain" description="Peptidase M16 C-terminal" evidence="4">
    <location>
        <begin position="717"/>
        <end position="896"/>
    </location>
</feature>
<reference evidence="5 6" key="1">
    <citation type="submission" date="2019-05" db="EMBL/GenBank/DDBJ databases">
        <title>Erythrobacter marisflavi sp. nov., isolated from isolated from water of an estuary environment.</title>
        <authorList>
            <person name="Yoon J.-H."/>
        </authorList>
    </citation>
    <scope>NUCLEOTIDE SEQUENCE [LARGE SCALE GENOMIC DNA]</scope>
    <source>
        <strain evidence="5 6">KEM-5</strain>
    </source>
</reference>
<dbReference type="InterPro" id="IPR011765">
    <property type="entry name" value="Pept_M16_N"/>
</dbReference>
<feature type="domain" description="Peptidase M16 N-terminal" evidence="3">
    <location>
        <begin position="569"/>
        <end position="704"/>
    </location>
</feature>
<sequence length="984" mass="106573">MRPAARRLHTAADPLNYHSFTKFPGRTAIMKLRLATTSAIALAFASAAPAYADHHAEMGKVASLQELVDEVDIPYDKFTLDNGLTVIVHEDRKAPLVGVSVWYDVGSKHEPAGKTGFAHLFEHLMFNGTENAPEDWFEYIQQMGGTDVNGTTNGDRTNYFQTVPTGALDRVLMLESDRMGHLLNAVTQEKLDNQRGVVQNEKRQGDNQPYGLLRYEIFENLFPKGHRYHHSTIGSMGDLDAASMDDVQSWFKDHYGPNNAVLVLAGDIDTATARAKVQEWFGDIPAGPEVNHPAMPVPTLAAPVTKEITDQVATTRLYRMWTVPGSNSPDAIPVGLGAAVLGGLSSSRLDNALVRKDPVAVSVAAFNWTLEDAGVFIVQADVKPGVSVDEVAAKLDAQIADFLAKGPTADELERAKVSTMAGVIRGLESVGGFGGKAPQLASGELFMGDPGFVEKQLEQMAAATPEQVTALTRQWVSRPVFNLIITPGERTEGGEDRGGAVREPTRIEDVAQANYCPGEVCDLDAMVTLSHADRSTLPPMGDLTGLDFPDIERATLSNGMEVYFARRDAVPTVSVMVEFDAGRAAETRATLGTQRLLVGVMDEGTKDLDSTALAIAQERLGANVSGSFDADWTTFTLSALSPNLAPSLELLADFIRHPGLRDSDIERVRSKLLNSLNAELKDPNSIAARALQKALFGDYPYGLPSSGLGTAATLEGLSRGDLEKFHATWLRPDNARIYVVGDTTLAESVRLLEASFADWKAPATAKPARGYDLALPQNTQRIILLDRPNSPQSIISAGRVLDFKGTDDLVLVNASNEALGGGFLARINMNLREDKGWSYGAGTGIATGLDRVSYRINAPVQADRTGDSIAEIRREIGDFVTTRGVQPNELERIINGNMRELPGQFETANDVLGGLINIVRYGRPDTYYETLADRYKNLTAAELDTIGRANFLEPSLVYVVVGDAAVVRPQLDTLGLKVEVMEIE</sequence>
<evidence type="ECO:0000259" key="4">
    <source>
        <dbReference type="Pfam" id="PF05193"/>
    </source>
</evidence>
<gene>
    <name evidence="5" type="ORF">FEV51_04905</name>
</gene>
<dbReference type="Gene3D" id="3.30.830.10">
    <property type="entry name" value="Metalloenzyme, LuxS/M16 peptidase-like"/>
    <property type="match status" value="4"/>
</dbReference>
<protein>
    <submittedName>
        <fullName evidence="5">Insulinase family protein</fullName>
    </submittedName>
</protein>